<evidence type="ECO:0000259" key="2">
    <source>
        <dbReference type="Pfam" id="PF12508"/>
    </source>
</evidence>
<evidence type="ECO:0000256" key="1">
    <source>
        <dbReference type="SAM" id="Phobius"/>
    </source>
</evidence>
<evidence type="ECO:0000313" key="4">
    <source>
        <dbReference type="Proteomes" id="UP000192746"/>
    </source>
</evidence>
<evidence type="ECO:0000313" key="3">
    <source>
        <dbReference type="EMBL" id="ORL44932.1"/>
    </source>
</evidence>
<dbReference type="STRING" id="1185767.IIF7_12495"/>
<dbReference type="Pfam" id="PF12508">
    <property type="entry name" value="Transposon_TraM"/>
    <property type="match status" value="1"/>
</dbReference>
<sequence>MKIQKNKIVMILIVASVVLFIVAYSIITFGKEEENTIDNHQVPVPKLGGDQKQYETKLEALENIKEERETNAPSIYDEKLLDATGNYDPDLRDKEKRRMIDSIYSQGPMSDASSNYRQEQAVPLPSAPSQNDTLPKKIDKKKREAAAKEMGLEHQLFFASEPKENLNTIVQDTDRQLYVQVDGTQTIKQHYRLRMRLSRAALIDGKLVTKNTLLYGFVSFKPNRTLLTIEHIKGRPVSYEAYDLADGSEGIYIENSFREEVRRQIVGDVVDEIEVPGVPQVSGIKQLFNRSNRQVKVTVLDGYQLLLKIPQEHS</sequence>
<dbReference type="OrthoDB" id="1409065at2"/>
<dbReference type="AlphaFoldDB" id="A0A1Y1T2A8"/>
<feature type="transmembrane region" description="Helical" evidence="1">
    <location>
        <begin position="7"/>
        <end position="27"/>
    </location>
</feature>
<name>A0A1Y1T2A8_9FLAO</name>
<keyword evidence="1" id="KW-0472">Membrane</keyword>
<keyword evidence="1" id="KW-0812">Transmembrane</keyword>
<dbReference type="RefSeq" id="WP_084842043.1">
    <property type="nucleotide sequence ID" value="NZ_ARYN01000011.1"/>
</dbReference>
<comment type="caution">
    <text evidence="3">The sequence shown here is derived from an EMBL/GenBank/DDBJ whole genome shotgun (WGS) entry which is preliminary data.</text>
</comment>
<reference evidence="3 4" key="1">
    <citation type="submission" date="2013-04" db="EMBL/GenBank/DDBJ databases">
        <title>Zunongwangia sp. 22II14-10F7 Genome Sequencing.</title>
        <authorList>
            <person name="Lai Q."/>
            <person name="Shao Z."/>
        </authorList>
    </citation>
    <scope>NUCLEOTIDE SEQUENCE [LARGE SCALE GENOMIC DNA]</scope>
    <source>
        <strain evidence="3 4">22II14-10F7</strain>
    </source>
</reference>
<dbReference type="Proteomes" id="UP000192746">
    <property type="component" value="Unassembled WGS sequence"/>
</dbReference>
<dbReference type="InterPro" id="IPR055407">
    <property type="entry name" value="TraM_C"/>
</dbReference>
<dbReference type="EMBL" id="ARYN01000011">
    <property type="protein sequence ID" value="ORL44932.1"/>
    <property type="molecule type" value="Genomic_DNA"/>
</dbReference>
<feature type="domain" description="Conjugative transposon TraM C-terminal" evidence="2">
    <location>
        <begin position="179"/>
        <end position="308"/>
    </location>
</feature>
<gene>
    <name evidence="3" type="ORF">IIF7_12495</name>
</gene>
<keyword evidence="1" id="KW-1133">Transmembrane helix</keyword>
<accession>A0A1Y1T2A8</accession>
<keyword evidence="4" id="KW-1185">Reference proteome</keyword>
<protein>
    <submittedName>
        <fullName evidence="3">Conjugative transposon protein TraM</fullName>
    </submittedName>
</protein>
<organism evidence="3 4">
    <name type="scientific">Zunongwangia atlantica 22II14-10F7</name>
    <dbReference type="NCBI Taxonomy" id="1185767"/>
    <lineage>
        <taxon>Bacteria</taxon>
        <taxon>Pseudomonadati</taxon>
        <taxon>Bacteroidota</taxon>
        <taxon>Flavobacteriia</taxon>
        <taxon>Flavobacteriales</taxon>
        <taxon>Flavobacteriaceae</taxon>
        <taxon>Zunongwangia</taxon>
    </lineage>
</organism>
<proteinExistence type="predicted"/>